<feature type="region of interest" description="Disordered" evidence="1">
    <location>
        <begin position="171"/>
        <end position="202"/>
    </location>
</feature>
<sequence length="315" mass="32723">MKRRRGSRRPGRARAGRPPSTATWYPSGGSRAVTPRVSIHKPGSRTPLPASAANAASVAAAGSNRTSWNSPVIRPRRCASPAALEAATAAAVKQVAPSTATASQAAPRPAPVPPERPGPTVISIGTTVNSTAASSADATVWVSSGPSSARSSPSSVTSVWETPRANTIASMPAQVCSATNSPRATGPRARAARTPVAVPTTSVPALPASTATVERGSRLASGPVMTARRLTALVIRAERCRAHGQRRAGSRPRTRRARCRRSPSPTPGPSWPGRRGARAAPRGSVRARPHRRPGEPGRCGRDGRRRSGRWSPPGR</sequence>
<keyword evidence="3" id="KW-1185">Reference proteome</keyword>
<feature type="compositionally biased region" description="Basic and acidic residues" evidence="1">
    <location>
        <begin position="292"/>
        <end position="302"/>
    </location>
</feature>
<dbReference type="AlphaFoldDB" id="Q2JDH3"/>
<dbReference type="KEGG" id="fra:Francci3_1292"/>
<evidence type="ECO:0000313" key="3">
    <source>
        <dbReference type="Proteomes" id="UP000001937"/>
    </source>
</evidence>
<accession>Q2JDH3</accession>
<feature type="compositionally biased region" description="Low complexity" evidence="1">
    <location>
        <begin position="182"/>
        <end position="202"/>
    </location>
</feature>
<reference evidence="2 3" key="1">
    <citation type="journal article" date="2007" name="Genome Res.">
        <title>Genome characteristics of facultatively symbiotic Frankia sp. strains reflect host range and host plant biogeography.</title>
        <authorList>
            <person name="Normand P."/>
            <person name="Lapierre P."/>
            <person name="Tisa L.S."/>
            <person name="Gogarten J.P."/>
            <person name="Alloisio N."/>
            <person name="Bagnarol E."/>
            <person name="Bassi C.A."/>
            <person name="Berry A.M."/>
            <person name="Bickhart D.M."/>
            <person name="Choisne N."/>
            <person name="Couloux A."/>
            <person name="Cournoyer B."/>
            <person name="Cruveiller S."/>
            <person name="Daubin V."/>
            <person name="Demange N."/>
            <person name="Francino M.P."/>
            <person name="Goltsman E."/>
            <person name="Huang Y."/>
            <person name="Kopp O.R."/>
            <person name="Labarre L."/>
            <person name="Lapidus A."/>
            <person name="Lavire C."/>
            <person name="Marechal J."/>
            <person name="Martinez M."/>
            <person name="Mastronunzio J.E."/>
            <person name="Mullin B.C."/>
            <person name="Niemann J."/>
            <person name="Pujic P."/>
            <person name="Rawnsley T."/>
            <person name="Rouy Z."/>
            <person name="Schenowitz C."/>
            <person name="Sellstedt A."/>
            <person name="Tavares F."/>
            <person name="Tomkins J.P."/>
            <person name="Vallenet D."/>
            <person name="Valverde C."/>
            <person name="Wall L.G."/>
            <person name="Wang Y."/>
            <person name="Medigue C."/>
            <person name="Benson D.R."/>
        </authorList>
    </citation>
    <scope>NUCLEOTIDE SEQUENCE [LARGE SCALE GENOMIC DNA]</scope>
    <source>
        <strain evidence="3">DSM 45818 / CECT 9043 / CcI3</strain>
    </source>
</reference>
<feature type="compositionally biased region" description="Low complexity" evidence="1">
    <location>
        <begin position="91"/>
        <end position="107"/>
    </location>
</feature>
<feature type="region of interest" description="Disordered" evidence="1">
    <location>
        <begin position="242"/>
        <end position="315"/>
    </location>
</feature>
<name>Q2JDH3_FRACC</name>
<dbReference type="EMBL" id="CP000249">
    <property type="protein sequence ID" value="ABD10669.1"/>
    <property type="molecule type" value="Genomic_DNA"/>
</dbReference>
<feature type="compositionally biased region" description="Basic residues" evidence="1">
    <location>
        <begin position="1"/>
        <end position="15"/>
    </location>
</feature>
<feature type="compositionally biased region" description="Basic residues" evidence="1">
    <location>
        <begin position="242"/>
        <end position="261"/>
    </location>
</feature>
<gene>
    <name evidence="2" type="ordered locus">Francci3_1292</name>
</gene>
<dbReference type="Proteomes" id="UP000001937">
    <property type="component" value="Chromosome"/>
</dbReference>
<evidence type="ECO:0000313" key="2">
    <source>
        <dbReference type="EMBL" id="ABD10669.1"/>
    </source>
</evidence>
<feature type="compositionally biased region" description="Pro residues" evidence="1">
    <location>
        <begin position="108"/>
        <end position="117"/>
    </location>
</feature>
<feature type="region of interest" description="Disordered" evidence="1">
    <location>
        <begin position="91"/>
        <end position="124"/>
    </location>
</feature>
<proteinExistence type="predicted"/>
<organism evidence="2 3">
    <name type="scientific">Frankia casuarinae (strain DSM 45818 / CECT 9043 / HFP020203 / CcI3)</name>
    <dbReference type="NCBI Taxonomy" id="106370"/>
    <lineage>
        <taxon>Bacteria</taxon>
        <taxon>Bacillati</taxon>
        <taxon>Actinomycetota</taxon>
        <taxon>Actinomycetes</taxon>
        <taxon>Frankiales</taxon>
        <taxon>Frankiaceae</taxon>
        <taxon>Frankia</taxon>
    </lineage>
</organism>
<feature type="region of interest" description="Disordered" evidence="1">
    <location>
        <begin position="1"/>
        <end position="73"/>
    </location>
</feature>
<feature type="compositionally biased region" description="Low complexity" evidence="1">
    <location>
        <begin position="50"/>
        <end position="63"/>
    </location>
</feature>
<protein>
    <submittedName>
        <fullName evidence="2">Uncharacterized protein</fullName>
    </submittedName>
</protein>
<evidence type="ECO:0000256" key="1">
    <source>
        <dbReference type="SAM" id="MobiDB-lite"/>
    </source>
</evidence>
<feature type="compositionally biased region" description="Low complexity" evidence="1">
    <location>
        <begin position="271"/>
        <end position="284"/>
    </location>
</feature>
<dbReference type="HOGENOM" id="CLU_882113_0_0_11"/>